<evidence type="ECO:0000313" key="2">
    <source>
        <dbReference type="Proteomes" id="UP000326921"/>
    </source>
</evidence>
<keyword evidence="2" id="KW-1185">Reference proteome</keyword>
<name>A0A5Q0QBK5_9SPHI</name>
<protein>
    <submittedName>
        <fullName evidence="1">Uncharacterized protein</fullName>
    </submittedName>
</protein>
<gene>
    <name evidence="1" type="ORF">GFH32_11675</name>
</gene>
<dbReference type="KEGG" id="sphe:GFH32_11675"/>
<evidence type="ECO:0000313" key="1">
    <source>
        <dbReference type="EMBL" id="QGA26933.1"/>
    </source>
</evidence>
<proteinExistence type="predicted"/>
<reference evidence="1 2" key="1">
    <citation type="submission" date="2019-10" db="EMBL/GenBank/DDBJ databases">
        <authorList>
            <person name="Dong K."/>
        </authorList>
    </citation>
    <scope>NUCLEOTIDE SEQUENCE [LARGE SCALE GENOMIC DNA]</scope>
    <source>
        <strain evidence="2">dk4302</strain>
    </source>
</reference>
<accession>A0A5Q0QBK5</accession>
<dbReference type="Proteomes" id="UP000326921">
    <property type="component" value="Chromosome"/>
</dbReference>
<dbReference type="AlphaFoldDB" id="A0A5Q0QBK5"/>
<sequence>MTWNTLIVVACIFLNLNASLTSLDSIRSNFKKVVEDKDLCKKMIDKLSENYVNLPIRQAYLGGYQTIWANHTFSPISKLKTFKTGKKNIELAIEKAPSNAEIRFIRLSIQKNTPAFLGYQTNIKEDSDFIKKNKHQITSMTLLKDIEAILNR</sequence>
<dbReference type="RefSeq" id="WP_153511776.1">
    <property type="nucleotide sequence ID" value="NZ_CP045652.1"/>
</dbReference>
<organism evidence="1 2">
    <name type="scientific">Sphingobacterium zhuxiongii</name>
    <dbReference type="NCBI Taxonomy" id="2662364"/>
    <lineage>
        <taxon>Bacteria</taxon>
        <taxon>Pseudomonadati</taxon>
        <taxon>Bacteroidota</taxon>
        <taxon>Sphingobacteriia</taxon>
        <taxon>Sphingobacteriales</taxon>
        <taxon>Sphingobacteriaceae</taxon>
        <taxon>Sphingobacterium</taxon>
    </lineage>
</organism>
<dbReference type="EMBL" id="CP045652">
    <property type="protein sequence ID" value="QGA26933.1"/>
    <property type="molecule type" value="Genomic_DNA"/>
</dbReference>